<comment type="caution">
    <text evidence="3">The sequence shown here is derived from an EMBL/GenBank/DDBJ whole genome shotgun (WGS) entry which is preliminary data.</text>
</comment>
<dbReference type="PANTHER" id="PTHR46558:SF11">
    <property type="entry name" value="HTH-TYPE TRANSCRIPTIONAL REGULATOR XRE"/>
    <property type="match status" value="1"/>
</dbReference>
<dbReference type="Pfam" id="PF01381">
    <property type="entry name" value="HTH_3"/>
    <property type="match status" value="1"/>
</dbReference>
<gene>
    <name evidence="3" type="ORF">IAC58_00630</name>
</gene>
<dbReference type="Proteomes" id="UP000823613">
    <property type="component" value="Unassembled WGS sequence"/>
</dbReference>
<dbReference type="Gene3D" id="1.10.260.40">
    <property type="entry name" value="lambda repressor-like DNA-binding domains"/>
    <property type="match status" value="1"/>
</dbReference>
<proteinExistence type="predicted"/>
<evidence type="ECO:0000256" key="1">
    <source>
        <dbReference type="ARBA" id="ARBA00023125"/>
    </source>
</evidence>
<name>A0A9D9GTV3_9BACL</name>
<dbReference type="SUPFAM" id="SSF47413">
    <property type="entry name" value="lambda repressor-like DNA-binding domains"/>
    <property type="match status" value="1"/>
</dbReference>
<reference evidence="3" key="2">
    <citation type="journal article" date="2021" name="PeerJ">
        <title>Extensive microbial diversity within the chicken gut microbiome revealed by metagenomics and culture.</title>
        <authorList>
            <person name="Gilroy R."/>
            <person name="Ravi A."/>
            <person name="Getino M."/>
            <person name="Pursley I."/>
            <person name="Horton D.L."/>
            <person name="Alikhan N.F."/>
            <person name="Baker D."/>
            <person name="Gharbi K."/>
            <person name="Hall N."/>
            <person name="Watson M."/>
            <person name="Adriaenssens E.M."/>
            <person name="Foster-Nyarko E."/>
            <person name="Jarju S."/>
            <person name="Secka A."/>
            <person name="Antonio M."/>
            <person name="Oren A."/>
            <person name="Chaudhuri R.R."/>
            <person name="La Ragione R."/>
            <person name="Hildebrand F."/>
            <person name="Pallen M.J."/>
        </authorList>
    </citation>
    <scope>NUCLEOTIDE SEQUENCE</scope>
    <source>
        <strain evidence="3">11159</strain>
    </source>
</reference>
<protein>
    <submittedName>
        <fullName evidence="3">Helix-turn-helix transcriptional regulator</fullName>
    </submittedName>
</protein>
<dbReference type="EMBL" id="JADIMY010000013">
    <property type="protein sequence ID" value="MBO8427055.1"/>
    <property type="molecule type" value="Genomic_DNA"/>
</dbReference>
<sequence length="87" mass="10207">MTTKLKYYRELHNETQEDIAKICGVSKQTVFNWENGFYEMKLSQAIKIADYYNISLDSLVGRDNNVNIIKKIKKDLEEIVANYLNNL</sequence>
<organism evidence="3 4">
    <name type="scientific">Candidatus Onthovivens merdipullorum</name>
    <dbReference type="NCBI Taxonomy" id="2840889"/>
    <lineage>
        <taxon>Bacteria</taxon>
        <taxon>Bacillati</taxon>
        <taxon>Bacillota</taxon>
        <taxon>Bacilli</taxon>
        <taxon>Bacillales</taxon>
        <taxon>Candidatus Onthovivens</taxon>
    </lineage>
</organism>
<dbReference type="PROSITE" id="PS50943">
    <property type="entry name" value="HTH_CROC1"/>
    <property type="match status" value="1"/>
</dbReference>
<feature type="domain" description="HTH cro/C1-type" evidence="2">
    <location>
        <begin position="5"/>
        <end position="59"/>
    </location>
</feature>
<accession>A0A9D9GTV3</accession>
<dbReference type="GO" id="GO:0003677">
    <property type="term" value="F:DNA binding"/>
    <property type="evidence" value="ECO:0007669"/>
    <property type="project" value="UniProtKB-KW"/>
</dbReference>
<reference evidence="3" key="1">
    <citation type="submission" date="2020-10" db="EMBL/GenBank/DDBJ databases">
        <authorList>
            <person name="Gilroy R."/>
        </authorList>
    </citation>
    <scope>NUCLEOTIDE SEQUENCE</scope>
    <source>
        <strain evidence="3">11159</strain>
    </source>
</reference>
<dbReference type="SMART" id="SM00530">
    <property type="entry name" value="HTH_XRE"/>
    <property type="match status" value="1"/>
</dbReference>
<evidence type="ECO:0000259" key="2">
    <source>
        <dbReference type="PROSITE" id="PS50943"/>
    </source>
</evidence>
<dbReference type="CDD" id="cd00093">
    <property type="entry name" value="HTH_XRE"/>
    <property type="match status" value="1"/>
</dbReference>
<dbReference type="PANTHER" id="PTHR46558">
    <property type="entry name" value="TRACRIPTIONAL REGULATORY PROTEIN-RELATED-RELATED"/>
    <property type="match status" value="1"/>
</dbReference>
<dbReference type="AlphaFoldDB" id="A0A9D9GTV3"/>
<evidence type="ECO:0000313" key="4">
    <source>
        <dbReference type="Proteomes" id="UP000823613"/>
    </source>
</evidence>
<dbReference type="InterPro" id="IPR010982">
    <property type="entry name" value="Lambda_DNA-bd_dom_sf"/>
</dbReference>
<evidence type="ECO:0000313" key="3">
    <source>
        <dbReference type="EMBL" id="MBO8427055.1"/>
    </source>
</evidence>
<dbReference type="InterPro" id="IPR001387">
    <property type="entry name" value="Cro/C1-type_HTH"/>
</dbReference>
<keyword evidence="1" id="KW-0238">DNA-binding</keyword>